<name>A0A0H5M011_YERIN</name>
<organism evidence="1 2">
    <name type="scientific">Yersinia intermedia</name>
    <dbReference type="NCBI Taxonomy" id="631"/>
    <lineage>
        <taxon>Bacteria</taxon>
        <taxon>Pseudomonadati</taxon>
        <taxon>Pseudomonadota</taxon>
        <taxon>Gammaproteobacteria</taxon>
        <taxon>Enterobacterales</taxon>
        <taxon>Yersiniaceae</taxon>
        <taxon>Yersinia</taxon>
    </lineage>
</organism>
<dbReference type="AlphaFoldDB" id="A0A0H5M011"/>
<evidence type="ECO:0000313" key="2">
    <source>
        <dbReference type="Proteomes" id="UP000043316"/>
    </source>
</evidence>
<proteinExistence type="predicted"/>
<gene>
    <name evidence="1" type="ORF">ERS008476_03823</name>
</gene>
<reference evidence="2" key="1">
    <citation type="submission" date="2015-03" db="EMBL/GenBank/DDBJ databases">
        <authorList>
            <consortium name="Pathogen Informatics"/>
        </authorList>
    </citation>
    <scope>NUCLEOTIDE SEQUENCE [LARGE SCALE GENOMIC DNA]</scope>
    <source>
        <strain evidence="2">R148</strain>
    </source>
</reference>
<accession>A0A0H5M011</accession>
<dbReference type="Proteomes" id="UP000043316">
    <property type="component" value="Unassembled WGS sequence"/>
</dbReference>
<evidence type="ECO:0000313" key="1">
    <source>
        <dbReference type="EMBL" id="CRY56778.1"/>
    </source>
</evidence>
<sequence length="38" mass="4186">MMGQVFKVAGIRDSVRALMTCNSLIYTLNTRPKSAAIQ</sequence>
<protein>
    <submittedName>
        <fullName evidence="1">Uncharacterized protein</fullName>
    </submittedName>
</protein>
<dbReference type="EMBL" id="CWJI01000017">
    <property type="protein sequence ID" value="CRY56778.1"/>
    <property type="molecule type" value="Genomic_DNA"/>
</dbReference>